<evidence type="ECO:0000313" key="2">
    <source>
        <dbReference type="Proteomes" id="UP000320643"/>
    </source>
</evidence>
<dbReference type="OrthoDB" id="9770553at2"/>
<keyword evidence="2" id="KW-1185">Reference proteome</keyword>
<proteinExistence type="predicted"/>
<dbReference type="EMBL" id="VJVZ01000003">
    <property type="protein sequence ID" value="TRW25841.1"/>
    <property type="molecule type" value="Genomic_DNA"/>
</dbReference>
<accession>A0A552V5W8</accession>
<dbReference type="AlphaFoldDB" id="A0A552V5W8"/>
<comment type="caution">
    <text evidence="1">The sequence shown here is derived from an EMBL/GenBank/DDBJ whole genome shotgun (WGS) entry which is preliminary data.</text>
</comment>
<gene>
    <name evidence="1" type="ORF">FMM05_06360</name>
</gene>
<reference evidence="1 2" key="1">
    <citation type="submission" date="2019-07" db="EMBL/GenBank/DDBJ databases">
        <title>Flavobacterium sp. nov., isolated from glacier ice.</title>
        <authorList>
            <person name="Liu Q."/>
            <person name="Xin Y.-H."/>
        </authorList>
    </citation>
    <scope>NUCLEOTIDE SEQUENCE [LARGE SCALE GENOMIC DNA]</scope>
    <source>
        <strain evidence="1 2">ZT4R6</strain>
    </source>
</reference>
<dbReference type="Proteomes" id="UP000320643">
    <property type="component" value="Unassembled WGS sequence"/>
</dbReference>
<protein>
    <recommendedName>
        <fullName evidence="3">Methyltransferase</fullName>
    </recommendedName>
</protein>
<evidence type="ECO:0000313" key="1">
    <source>
        <dbReference type="EMBL" id="TRW25841.1"/>
    </source>
</evidence>
<organism evidence="1 2">
    <name type="scientific">Flavobacterium zepuense</name>
    <dbReference type="NCBI Taxonomy" id="2593302"/>
    <lineage>
        <taxon>Bacteria</taxon>
        <taxon>Pseudomonadati</taxon>
        <taxon>Bacteroidota</taxon>
        <taxon>Flavobacteriia</taxon>
        <taxon>Flavobacteriales</taxon>
        <taxon>Flavobacteriaceae</taxon>
        <taxon>Flavobacterium</taxon>
    </lineage>
</organism>
<evidence type="ECO:0008006" key="3">
    <source>
        <dbReference type="Google" id="ProtNLM"/>
    </source>
</evidence>
<sequence>MAILDIFNNEIVEFVNFPNDQVFSIEFGAGRGCFGKKFLPACYLTDAVNNNLPHFRELEEYSENSQCHYLDSMYDFINSEDLGRTFTKLIFCNPYDFGVGGYGETKQFLSRAGQLLDVGGEILMIGGVKNRWVKHKNAVTFYEELIAHNNLSYEFQISQPIVLDENHEYRQNHVFTLCDINVEIKPTQMYKITKVA</sequence>
<name>A0A552V5W8_9FLAO</name>
<dbReference type="RefSeq" id="WP_143372505.1">
    <property type="nucleotide sequence ID" value="NZ_VJVZ01000003.1"/>
</dbReference>